<keyword evidence="4" id="KW-0949">S-adenosyl-L-methionine</keyword>
<protein>
    <recommendedName>
        <fullName evidence="8">Cyclopropane-fatty-acyl-phospholipid synthase</fullName>
    </recommendedName>
</protein>
<dbReference type="PANTHER" id="PTHR43667">
    <property type="entry name" value="CYCLOPROPANE-FATTY-ACYL-PHOSPHOLIPID SYNTHASE"/>
    <property type="match status" value="1"/>
</dbReference>
<sequence>ITVINGDFWVRVYLSHDLGFAEAYMHGDFIASPADLWIQNREHLPGLSSYANHALVTLFGLNVRAFGQSPSNAKSNAMTGYDVCNDCFKSFLSKDTTYSCVVFLEKAGGVRGDLTDTWTKEDLYTAQINKIHILLEKARLRPGDRLLEFGTDWGQLAIEAAKMGCTVDTLTLSVQQKFLAERRMAEEGLQDKICVHLHDYRNLPVHFQHQFDAFICVEMIEAVGIKYLPKFFRILDWALKPDRATAVITATTQPESRFSLYRTEDYARKYQWPNYFCPSPTYLVSTADAAIQGKLAVESIEQFAPHYARTLREWAMRFQKTWGPDVTQSLLKSQPPLAGGENLGIFKRKWEYMYVYAEIGYARGYTGLHHFTFVRPSLEPHDNVLTRCD</sequence>
<keyword evidence="7" id="KW-1185">Reference proteome</keyword>
<evidence type="ECO:0000313" key="7">
    <source>
        <dbReference type="Proteomes" id="UP000053820"/>
    </source>
</evidence>
<proteinExistence type="inferred from homology"/>
<reference evidence="6 7" key="1">
    <citation type="submission" date="2014-04" db="EMBL/GenBank/DDBJ databases">
        <title>Evolutionary Origins and Diversification of the Mycorrhizal Mutualists.</title>
        <authorList>
            <consortium name="DOE Joint Genome Institute"/>
            <consortium name="Mycorrhizal Genomics Consortium"/>
            <person name="Kohler A."/>
            <person name="Kuo A."/>
            <person name="Nagy L.G."/>
            <person name="Floudas D."/>
            <person name="Copeland A."/>
            <person name="Barry K.W."/>
            <person name="Cichocki N."/>
            <person name="Veneault-Fourrey C."/>
            <person name="LaButti K."/>
            <person name="Lindquist E.A."/>
            <person name="Lipzen A."/>
            <person name="Lundell T."/>
            <person name="Morin E."/>
            <person name="Murat C."/>
            <person name="Riley R."/>
            <person name="Ohm R."/>
            <person name="Sun H."/>
            <person name="Tunlid A."/>
            <person name="Henrissat B."/>
            <person name="Grigoriev I.V."/>
            <person name="Hibbett D.S."/>
            <person name="Martin F."/>
        </authorList>
    </citation>
    <scope>NUCLEOTIDE SEQUENCE [LARGE SCALE GENOMIC DNA]</scope>
    <source>
        <strain evidence="6 7">MD-312</strain>
    </source>
</reference>
<evidence type="ECO:0000256" key="4">
    <source>
        <dbReference type="ARBA" id="ARBA00022691"/>
    </source>
</evidence>
<dbReference type="AlphaFoldDB" id="A0A0C9WB77"/>
<gene>
    <name evidence="6" type="ORF">HYDPIDRAFT_98479</name>
</gene>
<dbReference type="InterPro" id="IPR029063">
    <property type="entry name" value="SAM-dependent_MTases_sf"/>
</dbReference>
<evidence type="ECO:0000256" key="5">
    <source>
        <dbReference type="ARBA" id="ARBA00023098"/>
    </source>
</evidence>
<dbReference type="GO" id="GO:0008610">
    <property type="term" value="P:lipid biosynthetic process"/>
    <property type="evidence" value="ECO:0007669"/>
    <property type="project" value="InterPro"/>
</dbReference>
<dbReference type="PIRSF" id="PIRSF003085">
    <property type="entry name" value="CMAS"/>
    <property type="match status" value="1"/>
</dbReference>
<dbReference type="Gene3D" id="3.40.50.150">
    <property type="entry name" value="Vaccinia Virus protein VP39"/>
    <property type="match status" value="1"/>
</dbReference>
<evidence type="ECO:0000256" key="3">
    <source>
        <dbReference type="ARBA" id="ARBA00022679"/>
    </source>
</evidence>
<name>A0A0C9WB77_9AGAM</name>
<dbReference type="PANTHER" id="PTHR43667:SF2">
    <property type="entry name" value="FATTY ACID C-METHYL TRANSFERASE"/>
    <property type="match status" value="1"/>
</dbReference>
<keyword evidence="2" id="KW-0489">Methyltransferase</keyword>
<evidence type="ECO:0000313" key="6">
    <source>
        <dbReference type="EMBL" id="KIJ60577.1"/>
    </source>
</evidence>
<evidence type="ECO:0000256" key="2">
    <source>
        <dbReference type="ARBA" id="ARBA00022603"/>
    </source>
</evidence>
<evidence type="ECO:0008006" key="8">
    <source>
        <dbReference type="Google" id="ProtNLM"/>
    </source>
</evidence>
<dbReference type="InterPro" id="IPR003333">
    <property type="entry name" value="CMAS"/>
</dbReference>
<dbReference type="InterPro" id="IPR050723">
    <property type="entry name" value="CFA/CMAS"/>
</dbReference>
<dbReference type="GO" id="GO:0032259">
    <property type="term" value="P:methylation"/>
    <property type="evidence" value="ECO:0007669"/>
    <property type="project" value="UniProtKB-KW"/>
</dbReference>
<dbReference type="SUPFAM" id="SSF53335">
    <property type="entry name" value="S-adenosyl-L-methionine-dependent methyltransferases"/>
    <property type="match status" value="1"/>
</dbReference>
<accession>A0A0C9WB77</accession>
<keyword evidence="5" id="KW-0443">Lipid metabolism</keyword>
<dbReference type="GO" id="GO:0008168">
    <property type="term" value="F:methyltransferase activity"/>
    <property type="evidence" value="ECO:0007669"/>
    <property type="project" value="UniProtKB-KW"/>
</dbReference>
<dbReference type="HOGENOM" id="CLU_026434_0_0_1"/>
<comment type="similarity">
    <text evidence="1">Belongs to the CFA/CMAS family.</text>
</comment>
<keyword evidence="3" id="KW-0808">Transferase</keyword>
<dbReference type="EMBL" id="KN839871">
    <property type="protein sequence ID" value="KIJ60577.1"/>
    <property type="molecule type" value="Genomic_DNA"/>
</dbReference>
<evidence type="ECO:0000256" key="1">
    <source>
        <dbReference type="ARBA" id="ARBA00010815"/>
    </source>
</evidence>
<organism evidence="6 7">
    <name type="scientific">Hydnomerulius pinastri MD-312</name>
    <dbReference type="NCBI Taxonomy" id="994086"/>
    <lineage>
        <taxon>Eukaryota</taxon>
        <taxon>Fungi</taxon>
        <taxon>Dikarya</taxon>
        <taxon>Basidiomycota</taxon>
        <taxon>Agaricomycotina</taxon>
        <taxon>Agaricomycetes</taxon>
        <taxon>Agaricomycetidae</taxon>
        <taxon>Boletales</taxon>
        <taxon>Boletales incertae sedis</taxon>
        <taxon>Leucogyrophana</taxon>
    </lineage>
</organism>
<dbReference type="Proteomes" id="UP000053820">
    <property type="component" value="Unassembled WGS sequence"/>
</dbReference>
<feature type="non-terminal residue" evidence="6">
    <location>
        <position position="389"/>
    </location>
</feature>
<dbReference type="Pfam" id="PF02353">
    <property type="entry name" value="CMAS"/>
    <property type="match status" value="1"/>
</dbReference>
<dbReference type="OrthoDB" id="2620944at2759"/>